<name>A0ABP8KEV4_9ACTN</name>
<organism evidence="1 2">
    <name type="scientific">Tsukamurella soli</name>
    <dbReference type="NCBI Taxonomy" id="644556"/>
    <lineage>
        <taxon>Bacteria</taxon>
        <taxon>Bacillati</taxon>
        <taxon>Actinomycetota</taxon>
        <taxon>Actinomycetes</taxon>
        <taxon>Mycobacteriales</taxon>
        <taxon>Tsukamurellaceae</taxon>
        <taxon>Tsukamurella</taxon>
    </lineage>
</organism>
<proteinExistence type="predicted"/>
<dbReference type="EMBL" id="BAABFR010000141">
    <property type="protein sequence ID" value="GAA4405582.1"/>
    <property type="molecule type" value="Genomic_DNA"/>
</dbReference>
<sequence>MVPVKATEETERGVLLTSERFTAVAAFERLAAGKGLTVRSRAAKGAGRLLLELGRSGRSRRCREFERTTAMPDSQVERRLLLDRPGPSC</sequence>
<keyword evidence="2" id="KW-1185">Reference proteome</keyword>
<dbReference type="Proteomes" id="UP001500635">
    <property type="component" value="Unassembled WGS sequence"/>
</dbReference>
<comment type="caution">
    <text evidence="1">The sequence shown here is derived from an EMBL/GenBank/DDBJ whole genome shotgun (WGS) entry which is preliminary data.</text>
</comment>
<evidence type="ECO:0000313" key="2">
    <source>
        <dbReference type="Proteomes" id="UP001500635"/>
    </source>
</evidence>
<reference evidence="2" key="1">
    <citation type="journal article" date="2019" name="Int. J. Syst. Evol. Microbiol.">
        <title>The Global Catalogue of Microorganisms (GCM) 10K type strain sequencing project: providing services to taxonomists for standard genome sequencing and annotation.</title>
        <authorList>
            <consortium name="The Broad Institute Genomics Platform"/>
            <consortium name="The Broad Institute Genome Sequencing Center for Infectious Disease"/>
            <person name="Wu L."/>
            <person name="Ma J."/>
        </authorList>
    </citation>
    <scope>NUCLEOTIDE SEQUENCE [LARGE SCALE GENOMIC DNA]</scope>
    <source>
        <strain evidence="2">JCM 17688</strain>
    </source>
</reference>
<accession>A0ABP8KEV4</accession>
<evidence type="ECO:0000313" key="1">
    <source>
        <dbReference type="EMBL" id="GAA4405582.1"/>
    </source>
</evidence>
<protein>
    <submittedName>
        <fullName evidence="1">Uncharacterized protein</fullName>
    </submittedName>
</protein>
<gene>
    <name evidence="1" type="ORF">GCM10023147_48790</name>
</gene>